<evidence type="ECO:0000313" key="3">
    <source>
        <dbReference type="Proteomes" id="UP000001940"/>
    </source>
</evidence>
<dbReference type="FunCoup" id="O17198">
    <property type="interactions" value="337"/>
</dbReference>
<keyword evidence="3" id="KW-1185">Reference proteome</keyword>
<dbReference type="InParanoid" id="O17198"/>
<dbReference type="GeneID" id="182399"/>
<dbReference type="Pfam" id="PF01827">
    <property type="entry name" value="FTH"/>
    <property type="match status" value="1"/>
</dbReference>
<dbReference type="Pfam" id="PF00646">
    <property type="entry name" value="F-box"/>
    <property type="match status" value="1"/>
</dbReference>
<dbReference type="PIR" id="T32358">
    <property type="entry name" value="T32358"/>
</dbReference>
<comment type="interaction">
    <interactant intactId="EBI-2412975">
        <id>O17198</id>
    </interactant>
    <interactant intactId="EBI-323117">
        <id>G5ECU1</id>
        <label>skr-1</label>
    </interactant>
    <organismsDiffer>false</organismsDiffer>
    <experiments>4</experiments>
</comment>
<name>O17198_CAEEL</name>
<dbReference type="HOGENOM" id="CLU_030831_3_2_1"/>
<accession>O17198</accession>
<dbReference type="PaxDb" id="6239-C08E3.7"/>
<dbReference type="PhylomeDB" id="O17198"/>
<dbReference type="InterPro" id="IPR040161">
    <property type="entry name" value="FB224"/>
</dbReference>
<dbReference type="InterPro" id="IPR002900">
    <property type="entry name" value="DUF38/FTH_CAE_spp"/>
</dbReference>
<evidence type="ECO:0000313" key="4">
    <source>
        <dbReference type="WormBase" id="C08E3.7"/>
    </source>
</evidence>
<evidence type="ECO:0000313" key="2">
    <source>
        <dbReference type="EMBL" id="CCD63671.1"/>
    </source>
</evidence>
<proteinExistence type="evidence at protein level"/>
<dbReference type="AGR" id="WB:WBGene00015599"/>
<dbReference type="UCSC" id="C08E3.7">
    <property type="organism name" value="c. elegans"/>
</dbReference>
<dbReference type="AlphaFoldDB" id="O17198"/>
<feature type="domain" description="F-box" evidence="1">
    <location>
        <begin position="23"/>
        <end position="70"/>
    </location>
</feature>
<dbReference type="PANTHER" id="PTHR23015:SF4">
    <property type="entry name" value="DUF38 DOMAIN-CONTAINING PROTEIN-RELATED"/>
    <property type="match status" value="1"/>
</dbReference>
<dbReference type="PANTHER" id="PTHR23015">
    <property type="entry name" value="UNCHARACTERIZED C.ELEGANS PROTEIN"/>
    <property type="match status" value="1"/>
</dbReference>
<dbReference type="WormBase" id="C08E3.7">
    <property type="protein sequence ID" value="CE08010"/>
    <property type="gene ID" value="WBGene00015599"/>
    <property type="gene designation" value="fbxa-164"/>
</dbReference>
<dbReference type="CDD" id="cd22150">
    <property type="entry name" value="F-box_CeFBXA-like"/>
    <property type="match status" value="1"/>
</dbReference>
<gene>
    <name evidence="2 4" type="primary">fbxa-164</name>
    <name evidence="4" type="ORF">C08E3.7</name>
    <name evidence="2" type="ORF">CELE_C08E3.7</name>
</gene>
<organism evidence="2 3">
    <name type="scientific">Caenorhabditis elegans</name>
    <dbReference type="NCBI Taxonomy" id="6239"/>
    <lineage>
        <taxon>Eukaryota</taxon>
        <taxon>Metazoa</taxon>
        <taxon>Ecdysozoa</taxon>
        <taxon>Nematoda</taxon>
        <taxon>Chromadorea</taxon>
        <taxon>Rhabditida</taxon>
        <taxon>Rhabditina</taxon>
        <taxon>Rhabditomorpha</taxon>
        <taxon>Rhabditoidea</taxon>
        <taxon>Rhabditidae</taxon>
        <taxon>Peloderinae</taxon>
        <taxon>Caenorhabditis</taxon>
    </lineage>
</organism>
<dbReference type="IntAct" id="O17198">
    <property type="interactions" value="2"/>
</dbReference>
<dbReference type="RefSeq" id="NP_494012.1">
    <property type="nucleotide sequence ID" value="NM_061611.6"/>
</dbReference>
<dbReference type="InterPro" id="IPR001810">
    <property type="entry name" value="F-box_dom"/>
</dbReference>
<dbReference type="Proteomes" id="UP000001940">
    <property type="component" value="Chromosome II"/>
</dbReference>
<dbReference type="SMART" id="SM00256">
    <property type="entry name" value="FBOX"/>
    <property type="match status" value="1"/>
</dbReference>
<sequence length="333" mass="37730">MSAALRENHIENDAMHYNKSAHPKSLSAMPLNVVSEILAHLNNIESLVLMKVSRNFRRAVQNSKVEINRLTVQLCTGGQSSSIVYGRYVITYKQNNGGCTVSYVDNKVVGGNKKEVFVPEENYLELCNKDLKLMMENRKVEFYSFGVSISGIETELSKKFIDGIEETMKSAKSLTSRTVATYNTSLSGLAQLVGIFPAEKLEVIDFKGEGSVGFEQLINSDQWKKAKKFDGLWSLSIPIEHFLHFEFFKVDLAIFTEDDAVKICDMIDTSTHFGRAQIRCNSINISGMKRIFGAHDEEDNIVYQNLNNIPFYVEFLPDLLRVTKYGYRIEIDN</sequence>
<dbReference type="PROSITE" id="PS50181">
    <property type="entry name" value="FBOX"/>
    <property type="match status" value="1"/>
</dbReference>
<dbReference type="EMBL" id="BX284602">
    <property type="protein sequence ID" value="CCD63671.1"/>
    <property type="molecule type" value="Genomic_DNA"/>
</dbReference>
<reference evidence="2 3" key="1">
    <citation type="journal article" date="1998" name="Science">
        <title>Genome sequence of the nematode C. elegans: a platform for investigating biology.</title>
        <authorList>
            <consortium name="The C. elegans sequencing consortium"/>
            <person name="Sulson J.E."/>
            <person name="Waterston R."/>
        </authorList>
    </citation>
    <scope>NUCLEOTIDE SEQUENCE [LARGE SCALE GENOMIC DNA]</scope>
    <source>
        <strain evidence="2 3">Bristol N2</strain>
    </source>
</reference>
<dbReference type="Bgee" id="WBGene00015599">
    <property type="expression patterns" value="Expressed in material anatomical entity and 1 other cell type or tissue"/>
</dbReference>
<dbReference type="KEGG" id="cel:CELE_C08E3.7"/>
<dbReference type="CTD" id="182399"/>
<protein>
    <submittedName>
        <fullName evidence="2">F-box domain-containing protein</fullName>
    </submittedName>
</protein>
<evidence type="ECO:0000259" key="1">
    <source>
        <dbReference type="PROSITE" id="PS50181"/>
    </source>
</evidence>